<dbReference type="GO" id="GO:0005524">
    <property type="term" value="F:ATP binding"/>
    <property type="evidence" value="ECO:0007669"/>
    <property type="project" value="UniProtKB-KW"/>
</dbReference>
<dbReference type="Gene3D" id="1.10.287.130">
    <property type="match status" value="1"/>
</dbReference>
<dbReference type="Pfam" id="PF02518">
    <property type="entry name" value="HATPase_c"/>
    <property type="match status" value="1"/>
</dbReference>
<dbReference type="GO" id="GO:0000155">
    <property type="term" value="F:phosphorelay sensor kinase activity"/>
    <property type="evidence" value="ECO:0007669"/>
    <property type="project" value="InterPro"/>
</dbReference>
<reference evidence="14 15" key="1">
    <citation type="submission" date="2017-01" db="EMBL/GenBank/DDBJ databases">
        <title>The cable genome- insights into the physiology and evolution of filamentous bacteria capable of sulfide oxidation via long distance electron transfer.</title>
        <authorList>
            <person name="Schreiber L."/>
            <person name="Bjerg J.T."/>
            <person name="Boggild A."/>
            <person name="Van De Vossenberg J."/>
            <person name="Meysman F."/>
            <person name="Nielsen L.P."/>
            <person name="Schramm A."/>
            <person name="Kjeldsen K.U."/>
        </authorList>
    </citation>
    <scope>NUCLEOTIDE SEQUENCE [LARGE SCALE GENOMIC DNA]</scope>
    <source>
        <strain evidence="14">MCF</strain>
    </source>
</reference>
<dbReference type="SUPFAM" id="SSF55785">
    <property type="entry name" value="PYP-like sensor domain (PAS domain)"/>
    <property type="match status" value="1"/>
</dbReference>
<keyword evidence="10" id="KW-0472">Membrane</keyword>
<dbReference type="EMBL" id="MTKO01000092">
    <property type="protein sequence ID" value="RWX44608.1"/>
    <property type="molecule type" value="Genomic_DNA"/>
</dbReference>
<dbReference type="PROSITE" id="PS50110">
    <property type="entry name" value="RESPONSE_REGULATORY"/>
    <property type="match status" value="1"/>
</dbReference>
<feature type="modified residue" description="4-aspartylphosphate" evidence="9">
    <location>
        <position position="685"/>
    </location>
</feature>
<keyword evidence="6 14" id="KW-0418">Kinase</keyword>
<dbReference type="InterPro" id="IPR021796">
    <property type="entry name" value="Tll0287-like_dom"/>
</dbReference>
<feature type="transmembrane region" description="Helical" evidence="10">
    <location>
        <begin position="219"/>
        <end position="238"/>
    </location>
</feature>
<dbReference type="PANTHER" id="PTHR43065:SF46">
    <property type="entry name" value="C4-DICARBOXYLATE TRANSPORT SENSOR PROTEIN DCTB"/>
    <property type="match status" value="1"/>
</dbReference>
<dbReference type="PROSITE" id="PS50109">
    <property type="entry name" value="HIS_KIN"/>
    <property type="match status" value="1"/>
</dbReference>
<evidence type="ECO:0000256" key="2">
    <source>
        <dbReference type="ARBA" id="ARBA00012438"/>
    </source>
</evidence>
<dbReference type="Pfam" id="PF00072">
    <property type="entry name" value="Response_reg"/>
    <property type="match status" value="1"/>
</dbReference>
<evidence type="ECO:0000256" key="8">
    <source>
        <dbReference type="ARBA" id="ARBA00023012"/>
    </source>
</evidence>
<evidence type="ECO:0000256" key="6">
    <source>
        <dbReference type="ARBA" id="ARBA00022777"/>
    </source>
</evidence>
<dbReference type="SMART" id="SM00448">
    <property type="entry name" value="REC"/>
    <property type="match status" value="1"/>
</dbReference>
<dbReference type="AlphaFoldDB" id="A0A3S3QHI4"/>
<dbReference type="CDD" id="cd00130">
    <property type="entry name" value="PAS"/>
    <property type="match status" value="1"/>
</dbReference>
<dbReference type="InterPro" id="IPR003594">
    <property type="entry name" value="HATPase_dom"/>
</dbReference>
<evidence type="ECO:0000259" key="12">
    <source>
        <dbReference type="PROSITE" id="PS50110"/>
    </source>
</evidence>
<dbReference type="InterPro" id="IPR036890">
    <property type="entry name" value="HATPase_C_sf"/>
</dbReference>
<dbReference type="InterPro" id="IPR013656">
    <property type="entry name" value="PAS_4"/>
</dbReference>
<dbReference type="CDD" id="cd00156">
    <property type="entry name" value="REC"/>
    <property type="match status" value="1"/>
</dbReference>
<dbReference type="InterPro" id="IPR001789">
    <property type="entry name" value="Sig_transdc_resp-reg_receiver"/>
</dbReference>
<evidence type="ECO:0000256" key="7">
    <source>
        <dbReference type="ARBA" id="ARBA00022840"/>
    </source>
</evidence>
<dbReference type="InterPro" id="IPR005467">
    <property type="entry name" value="His_kinase_dom"/>
</dbReference>
<accession>A0A3S3QHI4</accession>
<dbReference type="PANTHER" id="PTHR43065">
    <property type="entry name" value="SENSOR HISTIDINE KINASE"/>
    <property type="match status" value="1"/>
</dbReference>
<keyword evidence="10" id="KW-1133">Transmembrane helix</keyword>
<dbReference type="InterPro" id="IPR036097">
    <property type="entry name" value="HisK_dim/P_sf"/>
</dbReference>
<dbReference type="InterPro" id="IPR035965">
    <property type="entry name" value="PAS-like_dom_sf"/>
</dbReference>
<dbReference type="Gene3D" id="3.30.565.10">
    <property type="entry name" value="Histidine kinase-like ATPase, C-terminal domain"/>
    <property type="match status" value="1"/>
</dbReference>
<proteinExistence type="predicted"/>
<keyword evidence="7" id="KW-0067">ATP-binding</keyword>
<dbReference type="InterPro" id="IPR000014">
    <property type="entry name" value="PAS"/>
</dbReference>
<keyword evidence="5" id="KW-0547">Nucleotide-binding</keyword>
<organism evidence="14 15">
    <name type="scientific">Candidatus Electrothrix aarhusensis</name>
    <dbReference type="NCBI Taxonomy" id="1859131"/>
    <lineage>
        <taxon>Bacteria</taxon>
        <taxon>Pseudomonadati</taxon>
        <taxon>Thermodesulfobacteriota</taxon>
        <taxon>Desulfobulbia</taxon>
        <taxon>Desulfobulbales</taxon>
        <taxon>Desulfobulbaceae</taxon>
        <taxon>Candidatus Electrothrix</taxon>
    </lineage>
</organism>
<dbReference type="Pfam" id="PF11845">
    <property type="entry name" value="Tll0287-like"/>
    <property type="match status" value="1"/>
</dbReference>
<dbReference type="Gene3D" id="3.40.50.2300">
    <property type="match status" value="1"/>
</dbReference>
<comment type="catalytic activity">
    <reaction evidence="1">
        <text>ATP + protein L-histidine = ADP + protein N-phospho-L-histidine.</text>
        <dbReference type="EC" id="2.7.13.3"/>
    </reaction>
</comment>
<evidence type="ECO:0000256" key="10">
    <source>
        <dbReference type="SAM" id="Phobius"/>
    </source>
</evidence>
<evidence type="ECO:0000313" key="15">
    <source>
        <dbReference type="Proteomes" id="UP000287853"/>
    </source>
</evidence>
<dbReference type="SUPFAM" id="SSF55874">
    <property type="entry name" value="ATPase domain of HSP90 chaperone/DNA topoisomerase II/histidine kinase"/>
    <property type="match status" value="1"/>
</dbReference>
<dbReference type="Pfam" id="PF00512">
    <property type="entry name" value="HisKA"/>
    <property type="match status" value="1"/>
</dbReference>
<dbReference type="SUPFAM" id="SSF52172">
    <property type="entry name" value="CheY-like"/>
    <property type="match status" value="1"/>
</dbReference>
<dbReference type="InterPro" id="IPR003661">
    <property type="entry name" value="HisK_dim/P_dom"/>
</dbReference>
<keyword evidence="3 9" id="KW-0597">Phosphoprotein</keyword>
<dbReference type="Pfam" id="PF08448">
    <property type="entry name" value="PAS_4"/>
    <property type="match status" value="1"/>
</dbReference>
<dbReference type="SUPFAM" id="SSF47384">
    <property type="entry name" value="Homodimeric domain of signal transducing histidine kinase"/>
    <property type="match status" value="1"/>
</dbReference>
<comment type="caution">
    <text evidence="14">The sequence shown here is derived from an EMBL/GenBank/DDBJ whole genome shotgun (WGS) entry which is preliminary data.</text>
</comment>
<dbReference type="SMART" id="SM00387">
    <property type="entry name" value="HATPase_c"/>
    <property type="match status" value="1"/>
</dbReference>
<dbReference type="SMART" id="SM00388">
    <property type="entry name" value="HisKA"/>
    <property type="match status" value="1"/>
</dbReference>
<dbReference type="InterPro" id="IPR011006">
    <property type="entry name" value="CheY-like_superfamily"/>
</dbReference>
<evidence type="ECO:0000313" key="14">
    <source>
        <dbReference type="EMBL" id="RWX44608.1"/>
    </source>
</evidence>
<dbReference type="EC" id="2.7.13.3" evidence="2"/>
<protein>
    <recommendedName>
        <fullName evidence="2">histidine kinase</fullName>
        <ecNumber evidence="2">2.7.13.3</ecNumber>
    </recommendedName>
</protein>
<evidence type="ECO:0000256" key="4">
    <source>
        <dbReference type="ARBA" id="ARBA00022679"/>
    </source>
</evidence>
<dbReference type="CDD" id="cd00082">
    <property type="entry name" value="HisKA"/>
    <property type="match status" value="1"/>
</dbReference>
<evidence type="ECO:0000259" key="11">
    <source>
        <dbReference type="PROSITE" id="PS50109"/>
    </source>
</evidence>
<keyword evidence="15" id="KW-1185">Reference proteome</keyword>
<keyword evidence="8" id="KW-0902">Two-component regulatory system</keyword>
<dbReference type="Proteomes" id="UP000287853">
    <property type="component" value="Unassembled WGS sequence"/>
</dbReference>
<gene>
    <name evidence="14" type="ORF">H206_01765</name>
</gene>
<dbReference type="InterPro" id="IPR004358">
    <property type="entry name" value="Sig_transdc_His_kin-like_C"/>
</dbReference>
<evidence type="ECO:0000256" key="5">
    <source>
        <dbReference type="ARBA" id="ARBA00022741"/>
    </source>
</evidence>
<name>A0A3S3QHI4_9BACT</name>
<keyword evidence="10" id="KW-0812">Transmembrane</keyword>
<dbReference type="SMART" id="SM00091">
    <property type="entry name" value="PAS"/>
    <property type="match status" value="1"/>
</dbReference>
<evidence type="ECO:0000256" key="1">
    <source>
        <dbReference type="ARBA" id="ARBA00000085"/>
    </source>
</evidence>
<sequence>MQNSTSLGIKQLRLWCIAALISWSLLLNGSLCLYVKQELQNVEFIGKKIGLTAVNKDYIYELWNAHNGGVYVPINDRNQPNPYLGGVTDRDIITPSGKKLTLINPAHMTRQAYRLEQEIYGVGGHTTSLDAVRPENAPNDWEREALLSFTQGEKDASELIKKGNRTFMRVMVPAITQESCLQCHMRKGDQAGNIRGGISITFPIDGIVELFQRQFKTNALYHLLIYLIGIIGLVVFYVQTSRQMKKRAAIEKQLRRQTEEWQNTFDAIPDIITLQDSEMRIIRANRATYDFFQASPDELVGSSCYTLFREGVSACPGCSVTDGYQHCSTLEHKLLENFFHICSAPVLDEQGEFQYIVYIARDITDKKKLEEELFQSRKMEAIGTLAGGIAHDFNNILAAILGYTEIIQFSLPKDSPLQHDLNQIILAGNRASDLIKQILTFSRKKKQQKEALQINITVQEAVKMMRSSLPASIDIQEDIDEQCGLVLADPTNIHQIILNLFTNGFHAIGNEQGSLQLSLQPVVLSAEPVADRSGVKPGSFVKLTVQDSGQGMDETTMSRIFDPYFTTKEQGAGTGLGLAVIHGIVEDCNGFIEVESVIGQGTAFHIYLPTLNRKKRAKSKKTAPRMPLPGGNERILFVDDEVDITRISHSLLSNLGYRVTIETQSLKALEKFQNDPKAFDLLITDHTMPGLTGADLARSALQLRPELPIILCTGYTAAFSKQEALQIGIKKYIIKPLSTRELAEIVRNVLDEQA</sequence>
<evidence type="ECO:0000256" key="9">
    <source>
        <dbReference type="PROSITE-ProRule" id="PRU00169"/>
    </source>
</evidence>
<dbReference type="Gene3D" id="3.30.450.20">
    <property type="entry name" value="PAS domain"/>
    <property type="match status" value="1"/>
</dbReference>
<feature type="domain" description="Histidine kinase" evidence="11">
    <location>
        <begin position="388"/>
        <end position="612"/>
    </location>
</feature>
<feature type="domain" description="Response regulatory" evidence="12">
    <location>
        <begin position="634"/>
        <end position="750"/>
    </location>
</feature>
<dbReference type="PRINTS" id="PR00344">
    <property type="entry name" value="BCTRLSENSOR"/>
</dbReference>
<keyword evidence="4" id="KW-0808">Transferase</keyword>
<dbReference type="InterPro" id="IPR000700">
    <property type="entry name" value="PAS-assoc_C"/>
</dbReference>
<feature type="domain" description="PAC" evidence="13">
    <location>
        <begin position="324"/>
        <end position="375"/>
    </location>
</feature>
<dbReference type="PROSITE" id="PS50113">
    <property type="entry name" value="PAC"/>
    <property type="match status" value="1"/>
</dbReference>
<evidence type="ECO:0000256" key="3">
    <source>
        <dbReference type="ARBA" id="ARBA00022553"/>
    </source>
</evidence>
<evidence type="ECO:0000259" key="13">
    <source>
        <dbReference type="PROSITE" id="PS50113"/>
    </source>
</evidence>